<evidence type="ECO:0000313" key="2">
    <source>
        <dbReference type="EMBL" id="VFK26855.1"/>
    </source>
</evidence>
<feature type="chain" id="PRO_5036113506" description="Beta-barrel porin 2" evidence="1">
    <location>
        <begin position="24"/>
        <end position="396"/>
    </location>
</feature>
<keyword evidence="1" id="KW-0732">Signal</keyword>
<organism evidence="3">
    <name type="scientific">Candidatus Kentrum sp. MB</name>
    <dbReference type="NCBI Taxonomy" id="2138164"/>
    <lineage>
        <taxon>Bacteria</taxon>
        <taxon>Pseudomonadati</taxon>
        <taxon>Pseudomonadota</taxon>
        <taxon>Gammaproteobacteria</taxon>
        <taxon>Candidatus Kentrum</taxon>
    </lineage>
</organism>
<accession>A0A450XJ06</accession>
<evidence type="ECO:0000256" key="1">
    <source>
        <dbReference type="SAM" id="SignalP"/>
    </source>
</evidence>
<dbReference type="EMBL" id="CAADFO010000023">
    <property type="protein sequence ID" value="VFK26855.1"/>
    <property type="molecule type" value="Genomic_DNA"/>
</dbReference>
<feature type="signal peptide" evidence="1">
    <location>
        <begin position="1"/>
        <end position="23"/>
    </location>
</feature>
<dbReference type="AlphaFoldDB" id="A0A450XJ06"/>
<dbReference type="EMBL" id="CAADGH010000009">
    <property type="protein sequence ID" value="VFK74735.1"/>
    <property type="molecule type" value="Genomic_DNA"/>
</dbReference>
<sequence length="396" mass="45913">MKRKSIYFPCFFIGLSLVEIASASDIVNYHESLDVYRHYCNDRTFCTVNRYSTSTTDFDEVDDVRNFTSEALYASSASRLNRPLTDAELRGIVRNKNKFETFNSIRLDKFDWAQIRLFYKYRDLEDSQITQFFAPNTFNDVTLNEYGFGLDIPVIRPSDSINYRITLHGGYRRANRNGVVEFSPNVGEDIDHVEIGGQWEWGEEKRGKYEGQVSVLYAYQDIEPDVANPSTRDRHIFAVKARYTPNAWEFIGGFALDEEQYGNTFVDKNDIFVGISHNWDDWKATLQPTLFTSDVDDDASQRNSQYRTNIVFESNKYDEGAKKDNGYSWAIPIHHDLAIDGPDSFENFKVGAELRWKNDKCFSSIGCFISIRYDYQDFYNIEKRVNAVGANISIHF</sequence>
<name>A0A450XJ06_9GAMM</name>
<gene>
    <name evidence="2" type="ORF">BECKMB1821G_GA0114241_102332</name>
    <name evidence="4" type="ORF">BECKMB1821H_GA0114242_100920</name>
    <name evidence="3" type="ORF">BECKMB1821I_GA0114274_100920</name>
</gene>
<evidence type="ECO:0000313" key="4">
    <source>
        <dbReference type="EMBL" id="VFK74735.1"/>
    </source>
</evidence>
<protein>
    <recommendedName>
        <fullName evidence="5">Beta-barrel porin 2</fullName>
    </recommendedName>
</protein>
<evidence type="ECO:0008006" key="5">
    <source>
        <dbReference type="Google" id="ProtNLM"/>
    </source>
</evidence>
<proteinExistence type="predicted"/>
<dbReference type="SUPFAM" id="SSF56935">
    <property type="entry name" value="Porins"/>
    <property type="match status" value="1"/>
</dbReference>
<reference evidence="3" key="1">
    <citation type="submission" date="2019-02" db="EMBL/GenBank/DDBJ databases">
        <authorList>
            <person name="Gruber-Vodicka R. H."/>
            <person name="Seah K. B. B."/>
        </authorList>
    </citation>
    <scope>NUCLEOTIDE SEQUENCE</scope>
    <source>
        <strain evidence="2">BECK_BZ197</strain>
        <strain evidence="4">BECK_BZ198</strain>
        <strain evidence="3">BECK_BZ199</strain>
    </source>
</reference>
<evidence type="ECO:0000313" key="3">
    <source>
        <dbReference type="EMBL" id="VFK29303.1"/>
    </source>
</evidence>
<dbReference type="EMBL" id="CAADFQ010000009">
    <property type="protein sequence ID" value="VFK29303.1"/>
    <property type="molecule type" value="Genomic_DNA"/>
</dbReference>